<protein>
    <submittedName>
        <fullName evidence="1">Uncharacterized protein</fullName>
    </submittedName>
</protein>
<accession>W1XUX0</accession>
<sequence length="28" mass="3006">MEESLNPTVNIGPISFDLTLLAMSLVTV</sequence>
<name>W1XUX0_9ZZZZ</name>
<proteinExistence type="predicted"/>
<evidence type="ECO:0000313" key="1">
    <source>
        <dbReference type="EMBL" id="ETJ33906.1"/>
    </source>
</evidence>
<feature type="non-terminal residue" evidence="1">
    <location>
        <position position="28"/>
    </location>
</feature>
<dbReference type="EMBL" id="AZMM01011660">
    <property type="protein sequence ID" value="ETJ33906.1"/>
    <property type="molecule type" value="Genomic_DNA"/>
</dbReference>
<dbReference type="AlphaFoldDB" id="W1XUX0"/>
<reference evidence="1" key="1">
    <citation type="submission" date="2013-12" db="EMBL/GenBank/DDBJ databases">
        <title>A Varibaculum cambriense genome reconstructed from a premature infant gut community with otherwise low bacterial novelty that shifts toward anaerobic metabolism during the third week of life.</title>
        <authorList>
            <person name="Brown C.T."/>
            <person name="Sharon I."/>
            <person name="Thomas B.C."/>
            <person name="Castelle C.J."/>
            <person name="Morowitz M.J."/>
            <person name="Banfield J.F."/>
        </authorList>
    </citation>
    <scope>NUCLEOTIDE SEQUENCE</scope>
</reference>
<comment type="caution">
    <text evidence="1">The sequence shown here is derived from an EMBL/GenBank/DDBJ whole genome shotgun (WGS) entry which is preliminary data.</text>
</comment>
<organism evidence="1">
    <name type="scientific">human gut metagenome</name>
    <dbReference type="NCBI Taxonomy" id="408170"/>
    <lineage>
        <taxon>unclassified sequences</taxon>
        <taxon>metagenomes</taxon>
        <taxon>organismal metagenomes</taxon>
    </lineage>
</organism>
<gene>
    <name evidence="1" type="ORF">Q604_UNBC11660G0001</name>
</gene>